<sequence length="233" mass="26014">MPKRRREEPCHICGHHHDFENGEPCSICGHRQAPPEPKAQAAGAFPAEIIPGFLYLGSYDNAARSEILKTLGVTHILNTVPNCQALYKNSFEYHTVNSTPPDFQECFQFLDHVQQQENKRVMVFCMSGASRSPAVVMGYLMHARHLRLADSYKHVQERRPTAKLSDGDAERLQQLELQLFNCSSTDAMPEGGSEQACWHQQIYQSGPRQLPIASLSFNQSFAAGGPLQPAQHG</sequence>
<evidence type="ECO:0000259" key="2">
    <source>
        <dbReference type="PROSITE" id="PS50056"/>
    </source>
</evidence>
<dbReference type="PANTHER" id="PTHR47244">
    <property type="entry name" value="PROTEIN-TYROSINE-PHOSPHATASE IBR5"/>
    <property type="match status" value="1"/>
</dbReference>
<dbReference type="InterPro" id="IPR000387">
    <property type="entry name" value="Tyr_Pase_dom"/>
</dbReference>
<feature type="domain" description="Tyrosine specific protein phosphatases" evidence="2">
    <location>
        <begin position="107"/>
        <end position="160"/>
    </location>
</feature>
<dbReference type="SUPFAM" id="SSF52799">
    <property type="entry name" value="(Phosphotyrosine protein) phosphatases II"/>
    <property type="match status" value="1"/>
</dbReference>
<gene>
    <name evidence="3" type="ORF">WJX74_008654</name>
</gene>
<dbReference type="EMBL" id="JALJOS010000002">
    <property type="protein sequence ID" value="KAK9843204.1"/>
    <property type="molecule type" value="Genomic_DNA"/>
</dbReference>
<reference evidence="3 4" key="1">
    <citation type="journal article" date="2024" name="Nat. Commun.">
        <title>Phylogenomics reveals the evolutionary origins of lichenization in chlorophyte algae.</title>
        <authorList>
            <person name="Puginier C."/>
            <person name="Libourel C."/>
            <person name="Otte J."/>
            <person name="Skaloud P."/>
            <person name="Haon M."/>
            <person name="Grisel S."/>
            <person name="Petersen M."/>
            <person name="Berrin J.G."/>
            <person name="Delaux P.M."/>
            <person name="Dal Grande F."/>
            <person name="Keller J."/>
        </authorList>
    </citation>
    <scope>NUCLEOTIDE SEQUENCE [LARGE SCALE GENOMIC DNA]</scope>
    <source>
        <strain evidence="3 4">SAG 2145</strain>
    </source>
</reference>
<evidence type="ECO:0008006" key="5">
    <source>
        <dbReference type="Google" id="ProtNLM"/>
    </source>
</evidence>
<feature type="domain" description="Tyrosine-protein phosphatase" evidence="1">
    <location>
        <begin position="45"/>
        <end position="181"/>
    </location>
</feature>
<dbReference type="GO" id="GO:0005634">
    <property type="term" value="C:nucleus"/>
    <property type="evidence" value="ECO:0007669"/>
    <property type="project" value="TreeGrafter"/>
</dbReference>
<dbReference type="Pfam" id="PF00782">
    <property type="entry name" value="DSPc"/>
    <property type="match status" value="1"/>
</dbReference>
<dbReference type="GO" id="GO:0009738">
    <property type="term" value="P:abscisic acid-activated signaling pathway"/>
    <property type="evidence" value="ECO:0007669"/>
    <property type="project" value="InterPro"/>
</dbReference>
<dbReference type="InterPro" id="IPR000340">
    <property type="entry name" value="Dual-sp_phosphatase_cat-dom"/>
</dbReference>
<comment type="caution">
    <text evidence="3">The sequence shown here is derived from an EMBL/GenBank/DDBJ whole genome shotgun (WGS) entry which is preliminary data.</text>
</comment>
<dbReference type="PANTHER" id="PTHR47244:SF1">
    <property type="entry name" value="PROTEIN-TYROSINE-PHOSPHATASE IBR5"/>
    <property type="match status" value="1"/>
</dbReference>
<dbReference type="GO" id="GO:0009734">
    <property type="term" value="P:auxin-activated signaling pathway"/>
    <property type="evidence" value="ECO:0007669"/>
    <property type="project" value="InterPro"/>
</dbReference>
<dbReference type="InterPro" id="IPR020422">
    <property type="entry name" value="TYR_PHOSPHATASE_DUAL_dom"/>
</dbReference>
<dbReference type="PROSITE" id="PS50056">
    <property type="entry name" value="TYR_PHOSPHATASE_2"/>
    <property type="match status" value="1"/>
</dbReference>
<dbReference type="InterPro" id="IPR029021">
    <property type="entry name" value="Prot-tyrosine_phosphatase-like"/>
</dbReference>
<dbReference type="AlphaFoldDB" id="A0AAW1SCG1"/>
<evidence type="ECO:0000259" key="1">
    <source>
        <dbReference type="PROSITE" id="PS50054"/>
    </source>
</evidence>
<evidence type="ECO:0000313" key="4">
    <source>
        <dbReference type="Proteomes" id="UP001438707"/>
    </source>
</evidence>
<organism evidence="3 4">
    <name type="scientific">Apatococcus lobatus</name>
    <dbReference type="NCBI Taxonomy" id="904363"/>
    <lineage>
        <taxon>Eukaryota</taxon>
        <taxon>Viridiplantae</taxon>
        <taxon>Chlorophyta</taxon>
        <taxon>core chlorophytes</taxon>
        <taxon>Trebouxiophyceae</taxon>
        <taxon>Chlorellales</taxon>
        <taxon>Chlorellaceae</taxon>
        <taxon>Apatococcus</taxon>
    </lineage>
</organism>
<dbReference type="SMART" id="SM00195">
    <property type="entry name" value="DSPc"/>
    <property type="match status" value="1"/>
</dbReference>
<proteinExistence type="predicted"/>
<dbReference type="GO" id="GO:0033549">
    <property type="term" value="F:MAP kinase phosphatase activity"/>
    <property type="evidence" value="ECO:0007669"/>
    <property type="project" value="InterPro"/>
</dbReference>
<dbReference type="Gene3D" id="3.90.190.10">
    <property type="entry name" value="Protein tyrosine phosphatase superfamily"/>
    <property type="match status" value="1"/>
</dbReference>
<dbReference type="PROSITE" id="PS50054">
    <property type="entry name" value="TYR_PHOSPHATASE_DUAL"/>
    <property type="match status" value="1"/>
</dbReference>
<keyword evidence="4" id="KW-1185">Reference proteome</keyword>
<accession>A0AAW1SCG1</accession>
<protein>
    <recommendedName>
        <fullName evidence="5">Protein-tyrosine-phosphatase</fullName>
    </recommendedName>
</protein>
<dbReference type="InterPro" id="IPR044212">
    <property type="entry name" value="IBR5-like"/>
</dbReference>
<name>A0AAW1SCG1_9CHLO</name>
<dbReference type="Proteomes" id="UP001438707">
    <property type="component" value="Unassembled WGS sequence"/>
</dbReference>
<evidence type="ECO:0000313" key="3">
    <source>
        <dbReference type="EMBL" id="KAK9843204.1"/>
    </source>
</evidence>